<dbReference type="Proteomes" id="UP000034565">
    <property type="component" value="Unassembled WGS sequence"/>
</dbReference>
<protein>
    <submittedName>
        <fullName evidence="4">SpoIID/LytB domain protein</fullName>
    </submittedName>
</protein>
<keyword evidence="1" id="KW-0175">Coiled coil</keyword>
<organism evidence="4 5">
    <name type="scientific">Candidatus Amesbacteria bacterium GW2011_GWA1_47_20</name>
    <dbReference type="NCBI Taxonomy" id="1618354"/>
    <lineage>
        <taxon>Bacteria</taxon>
        <taxon>Candidatus Amesiibacteriota</taxon>
    </lineage>
</organism>
<comment type="caution">
    <text evidence="4">The sequence shown here is derived from an EMBL/GenBank/DDBJ whole genome shotgun (WGS) entry which is preliminary data.</text>
</comment>
<evidence type="ECO:0000313" key="4">
    <source>
        <dbReference type="EMBL" id="KKU67873.1"/>
    </source>
</evidence>
<evidence type="ECO:0000259" key="3">
    <source>
        <dbReference type="Pfam" id="PF08486"/>
    </source>
</evidence>
<accession>A0A0G1UP74</accession>
<dbReference type="Gene3D" id="6.10.250.3150">
    <property type="match status" value="1"/>
</dbReference>
<feature type="coiled-coil region" evidence="1">
    <location>
        <begin position="53"/>
        <end position="87"/>
    </location>
</feature>
<dbReference type="AlphaFoldDB" id="A0A0G1UP74"/>
<evidence type="ECO:0000313" key="5">
    <source>
        <dbReference type="Proteomes" id="UP000034565"/>
    </source>
</evidence>
<reference evidence="4 5" key="1">
    <citation type="journal article" date="2015" name="Nature">
        <title>rRNA introns, odd ribosomes, and small enigmatic genomes across a large radiation of phyla.</title>
        <authorList>
            <person name="Brown C.T."/>
            <person name="Hug L.A."/>
            <person name="Thomas B.C."/>
            <person name="Sharon I."/>
            <person name="Castelle C.J."/>
            <person name="Singh A."/>
            <person name="Wilkins M.J."/>
            <person name="Williams K.H."/>
            <person name="Banfield J.F."/>
        </authorList>
    </citation>
    <scope>NUCLEOTIDE SEQUENCE [LARGE SCALE GENOMIC DNA]</scope>
</reference>
<gene>
    <name evidence="4" type="ORF">UX92_C0028G0005</name>
</gene>
<feature type="domain" description="Sporulation stage II protein D amidase enhancer LytB N-terminal" evidence="3">
    <location>
        <begin position="304"/>
        <end position="393"/>
    </location>
</feature>
<dbReference type="Pfam" id="PF08486">
    <property type="entry name" value="SpoIID"/>
    <property type="match status" value="1"/>
</dbReference>
<sequence length="582" mass="63501">MRKFVVTLLVCYLVAVGLVGAEECDNISSLSLDQIGPCINKFSGFADAISRANATNSRELANLNTQISNLKAQINQLNSQIQKLQSDVFERQVKIGVRETLLAARVKQDYIRKREWSPLVAMFAADTAQGLFADLAYREKLARDDREQIASISGEVKELGVRSQELGNQIKNLDALKKRVDDQATWLAGEVAKANKYVADLSGKIASLTARQQALLAQKTGTYQTSVGDVPLADDPAARPDYNPGFSPAFALFSFGAPHFKGMSQYGAFGRAKNGQNYETILRAYYGNVRVQDVNTSLSIRTTVGTMDFENRYIIGIAEMPGSWGDEGGMEALKAQAIAARSYALSYVGWRMGNQNAGGSICVTESCQVWKSSKADNPGKWREAVGATRGKIVVSNVSNEIVNTWYASTSGGYQESYTSLGHTTPGFWDTTSDWTRWADGAWEKSGGSPWFYKGWYKSRSGTNCGRGHPWLRENEFADIINAAIVYANGGDASGIFPTDGCLGQAGWSTDRMAQEAEKYGGKVMSVSSVRVNHGSDGITNQVIFSTNRGEVTISGTNFYKAFNLRAPGAIHLTSGLFNIERK</sequence>
<evidence type="ECO:0000256" key="2">
    <source>
        <dbReference type="SAM" id="SignalP"/>
    </source>
</evidence>
<keyword evidence="2" id="KW-0732">Signal</keyword>
<feature type="chain" id="PRO_5002540066" evidence="2">
    <location>
        <begin position="22"/>
        <end position="582"/>
    </location>
</feature>
<feature type="signal peptide" evidence="2">
    <location>
        <begin position="1"/>
        <end position="21"/>
    </location>
</feature>
<dbReference type="InterPro" id="IPR013693">
    <property type="entry name" value="SpoIID/LytB_N"/>
</dbReference>
<name>A0A0G1UP74_9BACT</name>
<proteinExistence type="predicted"/>
<dbReference type="EMBL" id="LCOA01000028">
    <property type="protein sequence ID" value="KKU67873.1"/>
    <property type="molecule type" value="Genomic_DNA"/>
</dbReference>
<evidence type="ECO:0000256" key="1">
    <source>
        <dbReference type="SAM" id="Coils"/>
    </source>
</evidence>